<dbReference type="STRING" id="341454.A0A4S2MRX4"/>
<dbReference type="InterPro" id="IPR036388">
    <property type="entry name" value="WH-like_DNA-bd_sf"/>
</dbReference>
<accession>A0A4S2MRX4</accession>
<dbReference type="Gene3D" id="3.30.420.10">
    <property type="entry name" value="Ribonuclease H-like superfamily/Ribonuclease H"/>
    <property type="match status" value="1"/>
</dbReference>
<dbReference type="Pfam" id="PF13384">
    <property type="entry name" value="HTH_23"/>
    <property type="match status" value="1"/>
</dbReference>
<evidence type="ECO:0000313" key="2">
    <source>
        <dbReference type="EMBL" id="TGZ79039.1"/>
    </source>
</evidence>
<dbReference type="AlphaFoldDB" id="A0A4S2MRX4"/>
<evidence type="ECO:0000256" key="1">
    <source>
        <dbReference type="SAM" id="MobiDB-lite"/>
    </source>
</evidence>
<feature type="compositionally biased region" description="Polar residues" evidence="1">
    <location>
        <begin position="86"/>
        <end position="101"/>
    </location>
</feature>
<dbReference type="GO" id="GO:0003676">
    <property type="term" value="F:nucleic acid binding"/>
    <property type="evidence" value="ECO:0007669"/>
    <property type="project" value="InterPro"/>
</dbReference>
<protein>
    <submittedName>
        <fullName evidence="2">Uncharacterized protein</fullName>
    </submittedName>
</protein>
<dbReference type="OrthoDB" id="3549254at2759"/>
<feature type="region of interest" description="Disordered" evidence="1">
    <location>
        <begin position="255"/>
        <end position="279"/>
    </location>
</feature>
<gene>
    <name evidence="2" type="ORF">EX30DRAFT_365541</name>
</gene>
<proteinExistence type="predicted"/>
<dbReference type="InterPro" id="IPR009057">
    <property type="entry name" value="Homeodomain-like_sf"/>
</dbReference>
<dbReference type="InterPro" id="IPR036397">
    <property type="entry name" value="RNaseH_sf"/>
</dbReference>
<dbReference type="SUPFAM" id="SSF46689">
    <property type="entry name" value="Homeodomain-like"/>
    <property type="match status" value="1"/>
</dbReference>
<feature type="compositionally biased region" description="Pro residues" evidence="1">
    <location>
        <begin position="257"/>
        <end position="267"/>
    </location>
</feature>
<dbReference type="Proteomes" id="UP000298138">
    <property type="component" value="Unassembled WGS sequence"/>
</dbReference>
<keyword evidence="3" id="KW-1185">Reference proteome</keyword>
<name>A0A4S2MRX4_9PEZI</name>
<dbReference type="InParanoid" id="A0A4S2MRX4"/>
<evidence type="ECO:0000313" key="3">
    <source>
        <dbReference type="Proteomes" id="UP000298138"/>
    </source>
</evidence>
<feature type="compositionally biased region" description="Basic and acidic residues" evidence="1">
    <location>
        <begin position="270"/>
        <end position="279"/>
    </location>
</feature>
<feature type="region of interest" description="Disordered" evidence="1">
    <location>
        <begin position="1"/>
        <end position="116"/>
    </location>
</feature>
<sequence>MGTDVKKKKERVGFSYTGTRPLLAHHQRFSPLLSPSPLPLAPASPLTTANPSKPSTAATSANTASPAHPLRIQSRAHKAAHDVSTRWRNVSSELSSVTRNGASRPNRPSRPSRPSRMSPALLLLLLATHLRTHAHQASTSTTRSTASAYRFGCNATGRAGHAGSGGIGSGARRALGLLAPEETMERMACGYPLSWGGKCVVGQSGGEWKCWGGEWVPVVGSHQVEWHHQQQCNPPHQRTLQHNSTGRWFMRRATQPLPHPELSPPTTMPRDARGRRYKTTEDERVRIIQAHARDLSYRKIQEELGFGKSTAQRIIKEWKAKGSIHCGQRPGPPPRLSVRSIKYLEGLLNKYPRASLAEITYNSRLNIKPRIAGKYLRAEHLSGAVNGESGTSIWQKKIYTDEVRVQVGGGTNARRKVQRPVGSEAALDPRFLRPTLIGEVFRVRFWGAFTYGEHTPLVMMQERTEEERTNEKDRLGFNLPQYMDEILKLYLKPLFDAFRGLDKDVETVEDGASYHKSAYTTRARLQVGVKGMAWPALSPELNCMGPFQNALRTRSMKT</sequence>
<dbReference type="EMBL" id="ML220135">
    <property type="protein sequence ID" value="TGZ79039.1"/>
    <property type="molecule type" value="Genomic_DNA"/>
</dbReference>
<dbReference type="Gene3D" id="1.10.10.10">
    <property type="entry name" value="Winged helix-like DNA-binding domain superfamily/Winged helix DNA-binding domain"/>
    <property type="match status" value="1"/>
</dbReference>
<organism evidence="2 3">
    <name type="scientific">Ascodesmis nigricans</name>
    <dbReference type="NCBI Taxonomy" id="341454"/>
    <lineage>
        <taxon>Eukaryota</taxon>
        <taxon>Fungi</taxon>
        <taxon>Dikarya</taxon>
        <taxon>Ascomycota</taxon>
        <taxon>Pezizomycotina</taxon>
        <taxon>Pezizomycetes</taxon>
        <taxon>Pezizales</taxon>
        <taxon>Ascodesmidaceae</taxon>
        <taxon>Ascodesmis</taxon>
    </lineage>
</organism>
<reference evidence="2 3" key="1">
    <citation type="submission" date="2019-04" db="EMBL/GenBank/DDBJ databases">
        <title>Comparative genomics and transcriptomics to analyze fruiting body development in filamentous ascomycetes.</title>
        <authorList>
            <consortium name="DOE Joint Genome Institute"/>
            <person name="Lutkenhaus R."/>
            <person name="Traeger S."/>
            <person name="Breuer J."/>
            <person name="Kuo A."/>
            <person name="Lipzen A."/>
            <person name="Pangilinan J."/>
            <person name="Dilworth D."/>
            <person name="Sandor L."/>
            <person name="Poggeler S."/>
            <person name="Barry K."/>
            <person name="Grigoriev I.V."/>
            <person name="Nowrousian M."/>
        </authorList>
    </citation>
    <scope>NUCLEOTIDE SEQUENCE [LARGE SCALE GENOMIC DNA]</scope>
    <source>
        <strain evidence="2 3">CBS 389.68</strain>
    </source>
</reference>
<feature type="compositionally biased region" description="Low complexity" evidence="1">
    <location>
        <begin position="43"/>
        <end position="67"/>
    </location>
</feature>